<sequence>MWPIIKDVNLNEDMLVEHGEEIGALYEIGGKANVKVLLLKRLNRSFRDIEKAYLKFNKEVSNGKNLPKGTEWLLDNYYFIELTYKELKDKLKSQNKIELGIIKSGPLKGYPRVYALALEMVSHSAANITEDNLVRFTNAFQKEEILTLEEIYHLSTFLTLGLMEYIRDISLSLLKIGEKWDEIENIDLSIEENIIKLVDNIHTMDSTKVERLVRRIRQDKEDFQQILEIIDRKLDYADSSIKETLEKEYRVQSKYKIYLGYGITSLRNLSSLYWEGIFDSICLVEEVLKEDPLNVYGNMDFQSKNYYRYEVKKLAEKFGVQEVYISKKVVEFAREEWDKGSQDKKAHVGFYLIDEGRQKLFEFFGYDNKNSSLMLEKYSYYYFPIILLSIVLSYIFSSYGYIKGNIYWSMLIFIVVFIPMVTVSVNLVNYCYTKRFKPKVLPKIDYKEGIPKECATFIVVPALLPNESRVEELAKNLETYYLSNKGKNIYLGIVGDFKDGDKKTTKEDEGIVNKGLEIIQDLNKKYSDEEDIFYFLHRERVYSETQQKWMGWERKRGALVEFNNLLLGDEKTTFNFISGDVSKLKDRIKYVITLDADTKLIIDGAKKLISTISHPLNTAVLDEEKNIVKEGYGIIQPRILIDIESSNKSLFTRIFAGAGGIDPYSGAISDIYQDLFGEGIFTGKGIYDLRVFQRCLKENIPENTVLSHDLLEGSYVRVGLATDIELMDGYPEKYNSYIMRQHRWVRGDWQLIKWLTSKYGNSISSLSKWKILDNMRRSLLPISLFLILFFGIAFFPGNVFVWLGVFIFLEVILYKNFKTEKVKLNGNIILGYKTFFYQSILSLLFLPYEAVMMLDAIIRTLYRVLISHRNLLEWTTAFDMEKKLENNLSSYFIRMKENIIFPILLVGLTYIFNPRNLALSSIIGLLWLVGPVAAYIISKEDKETIEVQEEDIEMLMEIGRKTWEYYKTFTDAKNNYLPPDNFQEYPYNGAANRTSPTNIGFYLISILSSRDLGFITTEEMVDLVDLTITTIEKIEKWEGHLYNWYDTETLEPLKPIFVSTVDSGNLVSYLIVLKEGLKEYLTSYIHGKRLESLIERIEKLIDDTEFKPLYDSTKDLFYIGYNVEEKKVLNVYYDLLASEARTTSYIAISRKEVPLKHWENLGKSLIMEKGYISLASWTGTMFEYLMPSLVMKNYKNTLLDETYQTSIKIQKDYSSYNKVPWGISESGFFAFDSQLNYQYKAFGVPALGFKRGLKEELVVSPYSTFLALKFDYNGVLENIRRLKEEGLEGPYGFYEAIDYTISRLPAHLDKGIVKSYMSHHQGMIFTAINNFINKDIMVHRFHRDSKMKCGEFLLQEKIPLKLIISKEKEILEGTGIVRKREGLWNKRVYSKEDLSDIKCHILSSSSYSLMINNRGEGFSKNENMFINRWRKDFLSTPYGQFIYIKDLKNNKLWSTTYAPTYKESDLYKVEFSTYKAVFHRNDGNIDTKMDIFLLPEELGEIRKVTLINNGEEEAFLETISYFEIVGATLESDVAHPAFSNLFIKTEVLEEQQGLIAHRRKREEGSVDNLILHGIKSFGDNEDKFQYETNRTNFIGRGNSLRKPKGVEKGLTNTAGIVLDPIMSIGKKIKLQPNEKVEIYYITALIHSRQEAIDILKKYDDLNNINMAMDLINTKSQTEMGYLNLNHSNIKLYEELIPYLFYLNKNIKLPYTETIKKNIKGREGLWAYGISGDNPIVLVTIKSMEGIETLIKIIHAHEYWSYKGLKVDIVILNEDDSIYYQPLFESIRETIYEKRGNIIDVSGGIFIKNENILGDEDKALLYKWAALIIKAEEGFIDKNSIEDSIPYKQFNRRGTIEYPKIDKNLDIDNFNGYGGFTKDGKEYIIKLTKNLNTPLPWINVIANRKFGFIVSEWGTSFTWSENSRENKLTPWYNDPIMDSSGEMVYIRDDESGEVWSITPKPVRKEEDYTITHGLGYSSFYHYSQGIEQSLTMFAPVEDKIKINLIKLRNISDTERKITLVYYIRPVLGVTDEENESLLETGMNEGEIFTVKNSANTEFKNSTIFIGTSEKIRSYTGDRLEFLGHFPNYEKPEGLMKERFSNTVGLGYNPCSVIEVEIIISSKGEKEIVFLLGEERDLEKGYTLIDKYKDIEFSKNSLKEIKGFWNKNLTKVQVNTKDTTMNYMMNNWLMYQTIGCRIWGRAGFYQVGGAFGARDQMQDVTNTLYHLPEEAKRQIIENCYHQYVEGDIQHWWHPVPNSEVHKGIRSKCSDDLLWLPLGVAEYILVTGDYEILQQIAPYIESPILKETEYERYEIPNKSQENGTVYDHCIRAIEKSLNFGENGLPLMGTGDWNDGMNKVGYKGKGESVWLGWFLATVLGKFIPICEKMGDLDKVEKYKNVILKLKEAIETNGWDGEWYLRAFFDDGTPIGSKENQECTIDSISQSWSVISTLGDIERSKTALSSVEKYLVNEEEGIISLLSPPFDDTDLDPGYIKSYVPGVRENGGQYTHAAIWVIKAFAMLGEGDKAYNLFRLINPINHSSTLIECAKYKVEPYVMAADVYTNPQHLGRGGWTWYTGSSGWMYRVALEDILGFTKEGDKIFINPCIPKDWEEYSIKYTHENTLYNIEVKNPDKVNSGVKQILVDGIAIEEKYVKLINDGKVHLVEVKMGN</sequence>
<comment type="caution">
    <text evidence="5">The sequence shown here is derived from an EMBL/GenBank/DDBJ whole genome shotgun (WGS) entry which is preliminary data.</text>
</comment>
<evidence type="ECO:0000259" key="2">
    <source>
        <dbReference type="Pfam" id="PF06165"/>
    </source>
</evidence>
<dbReference type="InterPro" id="IPR037824">
    <property type="entry name" value="GH94N_2_NdvB"/>
</dbReference>
<evidence type="ECO:0000259" key="3">
    <source>
        <dbReference type="Pfam" id="PF10091"/>
    </source>
</evidence>
<dbReference type="Pfam" id="PF06165">
    <property type="entry name" value="GH94_b-supersand"/>
    <property type="match status" value="2"/>
</dbReference>
<dbReference type="Proteomes" id="UP000749471">
    <property type="component" value="Unassembled WGS sequence"/>
</dbReference>
<dbReference type="EMBL" id="JAHLPM010000005">
    <property type="protein sequence ID" value="MBU5437920.1"/>
    <property type="molecule type" value="Genomic_DNA"/>
</dbReference>
<dbReference type="InterPro" id="IPR037820">
    <property type="entry name" value="GH94N_NdvB"/>
</dbReference>
<feature type="transmembrane region" description="Helical" evidence="1">
    <location>
        <begin position="891"/>
        <end position="912"/>
    </location>
</feature>
<proteinExistence type="predicted"/>
<keyword evidence="6" id="KW-1185">Reference proteome</keyword>
<keyword evidence="1" id="KW-1133">Transmembrane helix</keyword>
<feature type="transmembrane region" description="Helical" evidence="1">
    <location>
        <begin position="408"/>
        <end position="432"/>
    </location>
</feature>
<dbReference type="PANTHER" id="PTHR37469">
    <property type="entry name" value="CELLOBIONIC ACID PHOSPHORYLASE-RELATED"/>
    <property type="match status" value="1"/>
</dbReference>
<feature type="transmembrane region" description="Helical" evidence="1">
    <location>
        <begin position="800"/>
        <end position="817"/>
    </location>
</feature>
<accession>A0ABS6E665</accession>
<name>A0ABS6E665_9FIRM</name>
<feature type="transmembrane region" description="Helical" evidence="1">
    <location>
        <begin position="778"/>
        <end position="794"/>
    </location>
</feature>
<dbReference type="Pfam" id="PF10091">
    <property type="entry name" value="Glycoamylase"/>
    <property type="match status" value="1"/>
</dbReference>
<dbReference type="InterPro" id="IPR052047">
    <property type="entry name" value="GH94_Enzymes"/>
</dbReference>
<dbReference type="InterPro" id="IPR010383">
    <property type="entry name" value="Glyco_hydrolase_94_b-supersand"/>
</dbReference>
<reference evidence="5 6" key="1">
    <citation type="submission" date="2021-06" db="EMBL/GenBank/DDBJ databases">
        <authorList>
            <person name="Sun Q."/>
            <person name="Li D."/>
        </authorList>
    </citation>
    <scope>NUCLEOTIDE SEQUENCE [LARGE SCALE GENOMIC DNA]</scope>
    <source>
        <strain evidence="5 6">MSJ-40</strain>
    </source>
</reference>
<dbReference type="PANTHER" id="PTHR37469:SF2">
    <property type="entry name" value="CELLOBIONIC ACID PHOSPHORYLASE"/>
    <property type="match status" value="1"/>
</dbReference>
<gene>
    <name evidence="5" type="ORF">KQI42_07870</name>
</gene>
<evidence type="ECO:0000256" key="1">
    <source>
        <dbReference type="SAM" id="Phobius"/>
    </source>
</evidence>
<dbReference type="CDD" id="cd11756">
    <property type="entry name" value="GH94N_ChvB_NdvB_1_like"/>
    <property type="match status" value="1"/>
</dbReference>
<evidence type="ECO:0000259" key="4">
    <source>
        <dbReference type="Pfam" id="PF17167"/>
    </source>
</evidence>
<keyword evidence="1" id="KW-0472">Membrane</keyword>
<feature type="transmembrane region" description="Helical" evidence="1">
    <location>
        <begin position="917"/>
        <end position="937"/>
    </location>
</feature>
<dbReference type="RefSeq" id="WP_216518536.1">
    <property type="nucleotide sequence ID" value="NZ_JAHLPM010000005.1"/>
</dbReference>
<dbReference type="CDD" id="cd11753">
    <property type="entry name" value="GH94N_ChvB_NdvB_2_like"/>
    <property type="match status" value="1"/>
</dbReference>
<evidence type="ECO:0000313" key="5">
    <source>
        <dbReference type="EMBL" id="MBU5437920.1"/>
    </source>
</evidence>
<evidence type="ECO:0000313" key="6">
    <source>
        <dbReference type="Proteomes" id="UP000749471"/>
    </source>
</evidence>
<feature type="transmembrane region" description="Helical" evidence="1">
    <location>
        <begin position="380"/>
        <end position="402"/>
    </location>
</feature>
<dbReference type="InterPro" id="IPR033432">
    <property type="entry name" value="GH94_catalytic"/>
</dbReference>
<feature type="transmembrane region" description="Helical" evidence="1">
    <location>
        <begin position="829"/>
        <end position="848"/>
    </location>
</feature>
<keyword evidence="1" id="KW-0812">Transmembrane</keyword>
<feature type="domain" description="Glycosyl hydrolase 94 supersandwich" evidence="2">
    <location>
        <begin position="1388"/>
        <end position="1660"/>
    </location>
</feature>
<feature type="domain" description="Glycosyl hydrolase 94 catalytic" evidence="4">
    <location>
        <begin position="2162"/>
        <end position="2590"/>
    </location>
</feature>
<feature type="domain" description="Glycosyl hydrolase 94 supersandwich" evidence="2">
    <location>
        <begin position="1880"/>
        <end position="2148"/>
    </location>
</feature>
<feature type="domain" description="Glycoamylase-like" evidence="3">
    <location>
        <begin position="1132"/>
        <end position="1343"/>
    </location>
</feature>
<organism evidence="5 6">
    <name type="scientific">Tissierella simiarum</name>
    <dbReference type="NCBI Taxonomy" id="2841534"/>
    <lineage>
        <taxon>Bacteria</taxon>
        <taxon>Bacillati</taxon>
        <taxon>Bacillota</taxon>
        <taxon>Tissierellia</taxon>
        <taxon>Tissierellales</taxon>
        <taxon>Tissierellaceae</taxon>
        <taxon>Tissierella</taxon>
    </lineage>
</organism>
<dbReference type="SMART" id="SM01068">
    <property type="entry name" value="CBM_X"/>
    <property type="match status" value="2"/>
</dbReference>
<protein>
    <submittedName>
        <fullName evidence="5">Uncharacterized protein</fullName>
    </submittedName>
</protein>
<dbReference type="Pfam" id="PF17167">
    <property type="entry name" value="Glyco_hydro_94"/>
    <property type="match status" value="1"/>
</dbReference>
<dbReference type="InterPro" id="IPR019282">
    <property type="entry name" value="Glycoamylase-like_cons_dom"/>
</dbReference>